<dbReference type="AlphaFoldDB" id="A0A839ULK3"/>
<sequence length="38" mass="4189">MSSYQNVAKSAETAALPVSDKLKLSIYIMSLDKISRQT</sequence>
<comment type="caution">
    <text evidence="1">The sequence shown here is derived from an EMBL/GenBank/DDBJ whole genome shotgun (WGS) entry which is preliminary data.</text>
</comment>
<proteinExistence type="predicted"/>
<evidence type="ECO:0000313" key="1">
    <source>
        <dbReference type="EMBL" id="MBB3167641.1"/>
    </source>
</evidence>
<dbReference type="EMBL" id="JACHXZ010000001">
    <property type="protein sequence ID" value="MBB3167641.1"/>
    <property type="molecule type" value="Genomic_DNA"/>
</dbReference>
<keyword evidence="2" id="KW-1185">Reference proteome</keyword>
<gene>
    <name evidence="1" type="ORF">FHS30_000817</name>
</gene>
<name>A0A839ULK3_9GAMM</name>
<dbReference type="Proteomes" id="UP000559987">
    <property type="component" value="Unassembled WGS sequence"/>
</dbReference>
<evidence type="ECO:0000313" key="2">
    <source>
        <dbReference type="Proteomes" id="UP000559987"/>
    </source>
</evidence>
<organism evidence="1 2">
    <name type="scientific">Simiduia aestuariiviva</name>
    <dbReference type="NCBI Taxonomy" id="1510459"/>
    <lineage>
        <taxon>Bacteria</taxon>
        <taxon>Pseudomonadati</taxon>
        <taxon>Pseudomonadota</taxon>
        <taxon>Gammaproteobacteria</taxon>
        <taxon>Cellvibrionales</taxon>
        <taxon>Cellvibrionaceae</taxon>
        <taxon>Simiduia</taxon>
    </lineage>
</organism>
<accession>A0A839ULK3</accession>
<reference evidence="1 2" key="1">
    <citation type="submission" date="2020-08" db="EMBL/GenBank/DDBJ databases">
        <title>Genomic Encyclopedia of Type Strains, Phase III (KMG-III): the genomes of soil and plant-associated and newly described type strains.</title>
        <authorList>
            <person name="Whitman W."/>
        </authorList>
    </citation>
    <scope>NUCLEOTIDE SEQUENCE [LARGE SCALE GENOMIC DNA]</scope>
    <source>
        <strain evidence="1 2">CECT 8571</strain>
    </source>
</reference>
<protein>
    <submittedName>
        <fullName evidence="1">Uncharacterized protein</fullName>
    </submittedName>
</protein>